<protein>
    <recommendedName>
        <fullName evidence="7">Chaperone SurA</fullName>
    </recommendedName>
    <alternativeName>
        <fullName evidence="7">Peptidyl-prolyl cis-trans isomerase SurA</fullName>
        <shortName evidence="7">PPIase SurA</shortName>
        <ecNumber evidence="7">5.2.1.8</ecNumber>
    </alternativeName>
    <alternativeName>
        <fullName evidence="7">Rotamase SurA</fullName>
    </alternativeName>
</protein>
<organism evidence="9 10">
    <name type="scientific">Thiosulfativibrio zosterae</name>
    <dbReference type="NCBI Taxonomy" id="2675053"/>
    <lineage>
        <taxon>Bacteria</taxon>
        <taxon>Pseudomonadati</taxon>
        <taxon>Pseudomonadota</taxon>
        <taxon>Gammaproteobacteria</taxon>
        <taxon>Thiotrichales</taxon>
        <taxon>Piscirickettsiaceae</taxon>
        <taxon>Thiosulfativibrio</taxon>
    </lineage>
</organism>
<dbReference type="InterPro" id="IPR000297">
    <property type="entry name" value="PPIase_PpiC"/>
</dbReference>
<dbReference type="AlphaFoldDB" id="A0A6F8PLY8"/>
<feature type="signal peptide" evidence="7">
    <location>
        <begin position="1"/>
        <end position="19"/>
    </location>
</feature>
<dbReference type="PROSITE" id="PS50198">
    <property type="entry name" value="PPIC_PPIASE_2"/>
    <property type="match status" value="2"/>
</dbReference>
<dbReference type="PANTHER" id="PTHR47637:SF1">
    <property type="entry name" value="CHAPERONE SURA"/>
    <property type="match status" value="1"/>
</dbReference>
<dbReference type="RefSeq" id="WP_243831497.1">
    <property type="nucleotide sequence ID" value="NZ_AP021888.1"/>
</dbReference>
<dbReference type="Gene3D" id="3.10.50.40">
    <property type="match status" value="2"/>
</dbReference>
<dbReference type="Pfam" id="PF09312">
    <property type="entry name" value="SurA_N"/>
    <property type="match status" value="1"/>
</dbReference>
<feature type="domain" description="PpiC" evidence="8">
    <location>
        <begin position="299"/>
        <end position="399"/>
    </location>
</feature>
<dbReference type="EC" id="5.2.1.8" evidence="7"/>
<keyword evidence="4 7" id="KW-0697">Rotamase</keyword>
<evidence type="ECO:0000256" key="1">
    <source>
        <dbReference type="ARBA" id="ARBA00022729"/>
    </source>
</evidence>
<feature type="domain" description="PpiC" evidence="8">
    <location>
        <begin position="189"/>
        <end position="290"/>
    </location>
</feature>
<evidence type="ECO:0000256" key="6">
    <source>
        <dbReference type="ARBA" id="ARBA00023235"/>
    </source>
</evidence>
<evidence type="ECO:0000313" key="10">
    <source>
        <dbReference type="Proteomes" id="UP000501466"/>
    </source>
</evidence>
<keyword evidence="5 7" id="KW-0143">Chaperone</keyword>
<dbReference type="Gene3D" id="1.10.4030.10">
    <property type="entry name" value="Porin chaperone SurA, peptide-binding domain"/>
    <property type="match status" value="1"/>
</dbReference>
<evidence type="ECO:0000259" key="8">
    <source>
        <dbReference type="PROSITE" id="PS50198"/>
    </source>
</evidence>
<comment type="domain">
    <text evidence="7">The PPIase activity resides only in the second parvulin domain. The N-terminal region and the C-terminal tail are necessary and sufficient for the chaperone activity of SurA. The PPIase activity is dispensable for SurA to function as a chaperone. The N-terminal region and the C-terminal tail are also required for porin recognition.</text>
</comment>
<keyword evidence="1 7" id="KW-0732">Signal</keyword>
<dbReference type="InterPro" id="IPR027304">
    <property type="entry name" value="Trigger_fact/SurA_dom_sf"/>
</dbReference>
<dbReference type="GO" id="GO:0006457">
    <property type="term" value="P:protein folding"/>
    <property type="evidence" value="ECO:0007669"/>
    <property type="project" value="UniProtKB-UniRule"/>
</dbReference>
<evidence type="ECO:0000256" key="7">
    <source>
        <dbReference type="HAMAP-Rule" id="MF_01183"/>
    </source>
</evidence>
<dbReference type="EMBL" id="AP021888">
    <property type="protein sequence ID" value="BBP43010.1"/>
    <property type="molecule type" value="Genomic_DNA"/>
</dbReference>
<comment type="function">
    <text evidence="7">Chaperone involved in the correct folding and assembly of outer membrane proteins. Recognizes specific patterns of aromatic residues and the orientation of their side chains, which are found more frequently in integral outer membrane proteins. May act in both early periplasmic and late outer membrane-associated steps of protein maturation.</text>
</comment>
<dbReference type="InterPro" id="IPR015391">
    <property type="entry name" value="SurA_N"/>
</dbReference>
<dbReference type="Proteomes" id="UP000501466">
    <property type="component" value="Chromosome"/>
</dbReference>
<accession>A0A6F8PLY8</accession>
<proteinExistence type="inferred from homology"/>
<sequence precursor="true">MMNIRPFTPFLLRSLSVSAVVLSGIFNQAWSNSSDLKANLIPLDGIAAIVDDSIILKSELQIRTQEAEKELAARNILIQDYQQLTLKVLDNLILEKIQDERIQQLGLSVSDEEVFDQLQDIAEQNKLSLAELRDKLNLQESDGFSKVREKIRQQMLMQKLREVEVISKTQVTEGEIDNYLQRLQLQNSNLQYHLQHIMVSLPENATPEQRKQVEAKAQDLLNRLQQGEDFTQLAVRYSNGNKALEGGDLGWLTSEEIPTFFVDTVEQLAVGQVSQLIRSPLGFHILKLKETKDKDATIVTQYDVHKFIILSDDALQKATPPSALKQVAQQMNSLAKFQELNQRYSDIPASVNQNGHLGWMTAAELSNADEKAIQSLTNIPGAADPFATEQGWVILYVDATRQTDISLKNKRQQAMLALRQQKANESYEIWLRRLKEESMIENRITHPLADTPQESIEGSL</sequence>
<dbReference type="Pfam" id="PF00639">
    <property type="entry name" value="Rotamase"/>
    <property type="match status" value="2"/>
</dbReference>
<reference evidence="10" key="1">
    <citation type="submission" date="2019-11" db="EMBL/GenBank/DDBJ databases">
        <title>Isolation and characterization of two novel species in the genus Thiomicrorhabdus.</title>
        <authorList>
            <person name="Mochizuki J."/>
            <person name="Kojima H."/>
            <person name="Fukui M."/>
        </authorList>
    </citation>
    <scope>NUCLEOTIDE SEQUENCE [LARGE SCALE GENOMIC DNA]</scope>
    <source>
        <strain evidence="10">AkT22</strain>
    </source>
</reference>
<name>A0A6F8PLY8_9GAMM</name>
<comment type="subcellular location">
    <subcellularLocation>
        <location evidence="7">Periplasm</location>
    </subcellularLocation>
    <text evidence="7">Is capable of associating with the outer membrane.</text>
</comment>
<gene>
    <name evidence="7 9" type="primary">surA</name>
    <name evidence="9" type="ORF">THMIRHAT_07560</name>
</gene>
<evidence type="ECO:0000256" key="5">
    <source>
        <dbReference type="ARBA" id="ARBA00023186"/>
    </source>
</evidence>
<dbReference type="SUPFAM" id="SSF54534">
    <property type="entry name" value="FKBP-like"/>
    <property type="match status" value="2"/>
</dbReference>
<dbReference type="GO" id="GO:0051082">
    <property type="term" value="F:unfolded protein binding"/>
    <property type="evidence" value="ECO:0007669"/>
    <property type="project" value="UniProtKB-UniRule"/>
</dbReference>
<dbReference type="PANTHER" id="PTHR47637">
    <property type="entry name" value="CHAPERONE SURA"/>
    <property type="match status" value="1"/>
</dbReference>
<dbReference type="SUPFAM" id="SSF109998">
    <property type="entry name" value="Triger factor/SurA peptide-binding domain-like"/>
    <property type="match status" value="1"/>
</dbReference>
<dbReference type="InterPro" id="IPR023034">
    <property type="entry name" value="PPIase_SurA"/>
</dbReference>
<keyword evidence="3 7" id="KW-0574">Periplasm</keyword>
<dbReference type="GO" id="GO:0003755">
    <property type="term" value="F:peptidyl-prolyl cis-trans isomerase activity"/>
    <property type="evidence" value="ECO:0007669"/>
    <property type="project" value="UniProtKB-UniRule"/>
</dbReference>
<dbReference type="HAMAP" id="MF_01183">
    <property type="entry name" value="Chaperone_SurA"/>
    <property type="match status" value="1"/>
</dbReference>
<evidence type="ECO:0000256" key="2">
    <source>
        <dbReference type="ARBA" id="ARBA00022737"/>
    </source>
</evidence>
<keyword evidence="2 7" id="KW-0677">Repeat</keyword>
<dbReference type="GO" id="GO:0043165">
    <property type="term" value="P:Gram-negative-bacterium-type cell outer membrane assembly"/>
    <property type="evidence" value="ECO:0007669"/>
    <property type="project" value="InterPro"/>
</dbReference>
<evidence type="ECO:0000256" key="4">
    <source>
        <dbReference type="ARBA" id="ARBA00023110"/>
    </source>
</evidence>
<dbReference type="InterPro" id="IPR046357">
    <property type="entry name" value="PPIase_dom_sf"/>
</dbReference>
<keyword evidence="10" id="KW-1185">Reference proteome</keyword>
<comment type="catalytic activity">
    <reaction evidence="7">
        <text>[protein]-peptidylproline (omega=180) = [protein]-peptidylproline (omega=0)</text>
        <dbReference type="Rhea" id="RHEA:16237"/>
        <dbReference type="Rhea" id="RHEA-COMP:10747"/>
        <dbReference type="Rhea" id="RHEA-COMP:10748"/>
        <dbReference type="ChEBI" id="CHEBI:83833"/>
        <dbReference type="ChEBI" id="CHEBI:83834"/>
        <dbReference type="EC" id="5.2.1.8"/>
    </reaction>
</comment>
<dbReference type="GO" id="GO:0050821">
    <property type="term" value="P:protein stabilization"/>
    <property type="evidence" value="ECO:0007669"/>
    <property type="project" value="InterPro"/>
</dbReference>
<dbReference type="GO" id="GO:0042277">
    <property type="term" value="F:peptide binding"/>
    <property type="evidence" value="ECO:0007669"/>
    <property type="project" value="InterPro"/>
</dbReference>
<dbReference type="KEGG" id="tzo:THMIRHAT_07560"/>
<keyword evidence="6 7" id="KW-0413">Isomerase</keyword>
<evidence type="ECO:0000256" key="3">
    <source>
        <dbReference type="ARBA" id="ARBA00022764"/>
    </source>
</evidence>
<dbReference type="InterPro" id="IPR050280">
    <property type="entry name" value="OMP_Chaperone_SurA"/>
</dbReference>
<dbReference type="GO" id="GO:0030288">
    <property type="term" value="C:outer membrane-bounded periplasmic space"/>
    <property type="evidence" value="ECO:0007669"/>
    <property type="project" value="InterPro"/>
</dbReference>
<feature type="chain" id="PRO_5026404450" description="Chaperone SurA" evidence="7">
    <location>
        <begin position="20"/>
        <end position="460"/>
    </location>
</feature>
<evidence type="ECO:0000313" key="9">
    <source>
        <dbReference type="EMBL" id="BBP43010.1"/>
    </source>
</evidence>